<evidence type="ECO:0000256" key="1">
    <source>
        <dbReference type="SAM" id="MobiDB-lite"/>
    </source>
</evidence>
<sequence length="89" mass="10255">MAQWRRPHKCKVVDSIKDMIWRQSARRHASPYNGPRGGARRNQGGFTPPRPLSALFHRLRRVFLFCGALLILFLSIQFTSRRSCAFQAG</sequence>
<keyword evidence="4" id="KW-1185">Reference proteome</keyword>
<keyword evidence="2" id="KW-1133">Transmembrane helix</keyword>
<organism evidence="3 4">
    <name type="scientific">Trametes coccinea (strain BRFM310)</name>
    <name type="common">Pycnoporus coccineus</name>
    <dbReference type="NCBI Taxonomy" id="1353009"/>
    <lineage>
        <taxon>Eukaryota</taxon>
        <taxon>Fungi</taxon>
        <taxon>Dikarya</taxon>
        <taxon>Basidiomycota</taxon>
        <taxon>Agaricomycotina</taxon>
        <taxon>Agaricomycetes</taxon>
        <taxon>Polyporales</taxon>
        <taxon>Polyporaceae</taxon>
        <taxon>Trametes</taxon>
    </lineage>
</organism>
<dbReference type="AlphaFoldDB" id="A0A1Y2IPJ6"/>
<evidence type="ECO:0000313" key="3">
    <source>
        <dbReference type="EMBL" id="OSD03050.1"/>
    </source>
</evidence>
<keyword evidence="2" id="KW-0812">Transmembrane</keyword>
<reference evidence="3 4" key="1">
    <citation type="journal article" date="2015" name="Biotechnol. Biofuels">
        <title>Enhanced degradation of softwood versus hardwood by the white-rot fungus Pycnoporus coccineus.</title>
        <authorList>
            <person name="Couturier M."/>
            <person name="Navarro D."/>
            <person name="Chevret D."/>
            <person name="Henrissat B."/>
            <person name="Piumi F."/>
            <person name="Ruiz-Duenas F.J."/>
            <person name="Martinez A.T."/>
            <person name="Grigoriev I.V."/>
            <person name="Riley R."/>
            <person name="Lipzen A."/>
            <person name="Berrin J.G."/>
            <person name="Master E.R."/>
            <person name="Rosso M.N."/>
        </authorList>
    </citation>
    <scope>NUCLEOTIDE SEQUENCE [LARGE SCALE GENOMIC DNA]</scope>
    <source>
        <strain evidence="3 4">BRFM310</strain>
    </source>
</reference>
<gene>
    <name evidence="3" type="ORF">PYCCODRAFT_1434928</name>
</gene>
<feature type="transmembrane region" description="Helical" evidence="2">
    <location>
        <begin position="62"/>
        <end position="80"/>
    </location>
</feature>
<protein>
    <submittedName>
        <fullName evidence="3">Uncharacterized protein</fullName>
    </submittedName>
</protein>
<dbReference type="EMBL" id="KZ084102">
    <property type="protein sequence ID" value="OSD03050.1"/>
    <property type="molecule type" value="Genomic_DNA"/>
</dbReference>
<dbReference type="Proteomes" id="UP000193067">
    <property type="component" value="Unassembled WGS sequence"/>
</dbReference>
<name>A0A1Y2IPJ6_TRAC3</name>
<keyword evidence="2" id="KW-0472">Membrane</keyword>
<evidence type="ECO:0000313" key="4">
    <source>
        <dbReference type="Proteomes" id="UP000193067"/>
    </source>
</evidence>
<feature type="region of interest" description="Disordered" evidence="1">
    <location>
        <begin position="26"/>
        <end position="46"/>
    </location>
</feature>
<evidence type="ECO:0000256" key="2">
    <source>
        <dbReference type="SAM" id="Phobius"/>
    </source>
</evidence>
<proteinExistence type="predicted"/>
<accession>A0A1Y2IPJ6</accession>